<sequence>MIILISHANTDAKLDAITAAIFWIPTKDVTVGFTVGFSTPTKEGRSTSKRRRQRSDEKLQAKDRGRDDKEELNRGTTLMNAAVGDDADERGGGGRADELYGDDQDETTQ</sequence>
<proteinExistence type="predicted"/>
<organism evidence="2 3">
    <name type="scientific">Stylosanthes scabra</name>
    <dbReference type="NCBI Taxonomy" id="79078"/>
    <lineage>
        <taxon>Eukaryota</taxon>
        <taxon>Viridiplantae</taxon>
        <taxon>Streptophyta</taxon>
        <taxon>Embryophyta</taxon>
        <taxon>Tracheophyta</taxon>
        <taxon>Spermatophyta</taxon>
        <taxon>Magnoliopsida</taxon>
        <taxon>eudicotyledons</taxon>
        <taxon>Gunneridae</taxon>
        <taxon>Pentapetalae</taxon>
        <taxon>rosids</taxon>
        <taxon>fabids</taxon>
        <taxon>Fabales</taxon>
        <taxon>Fabaceae</taxon>
        <taxon>Papilionoideae</taxon>
        <taxon>50 kb inversion clade</taxon>
        <taxon>dalbergioids sensu lato</taxon>
        <taxon>Dalbergieae</taxon>
        <taxon>Pterocarpus clade</taxon>
        <taxon>Stylosanthes</taxon>
    </lineage>
</organism>
<feature type="compositionally biased region" description="Acidic residues" evidence="1">
    <location>
        <begin position="99"/>
        <end position="109"/>
    </location>
</feature>
<protein>
    <submittedName>
        <fullName evidence="2">Uncharacterized protein</fullName>
    </submittedName>
</protein>
<evidence type="ECO:0000313" key="3">
    <source>
        <dbReference type="Proteomes" id="UP001341840"/>
    </source>
</evidence>
<feature type="compositionally biased region" description="Basic and acidic residues" evidence="1">
    <location>
        <begin position="54"/>
        <end position="73"/>
    </location>
</feature>
<feature type="compositionally biased region" description="Basic and acidic residues" evidence="1">
    <location>
        <begin position="89"/>
        <end position="98"/>
    </location>
</feature>
<dbReference type="Proteomes" id="UP001341840">
    <property type="component" value="Unassembled WGS sequence"/>
</dbReference>
<reference evidence="2 3" key="1">
    <citation type="journal article" date="2023" name="Plants (Basel)">
        <title>Bridging the Gap: Combining Genomics and Transcriptomics Approaches to Understand Stylosanthes scabra, an Orphan Legume from the Brazilian Caatinga.</title>
        <authorList>
            <person name="Ferreira-Neto J.R.C."/>
            <person name="da Silva M.D."/>
            <person name="Binneck E."/>
            <person name="de Melo N.F."/>
            <person name="da Silva R.H."/>
            <person name="de Melo A.L.T.M."/>
            <person name="Pandolfi V."/>
            <person name="Bustamante F.O."/>
            <person name="Brasileiro-Vidal A.C."/>
            <person name="Benko-Iseppon A.M."/>
        </authorList>
    </citation>
    <scope>NUCLEOTIDE SEQUENCE [LARGE SCALE GENOMIC DNA]</scope>
    <source>
        <tissue evidence="2">Leaves</tissue>
    </source>
</reference>
<evidence type="ECO:0000313" key="2">
    <source>
        <dbReference type="EMBL" id="MED6189579.1"/>
    </source>
</evidence>
<keyword evidence="3" id="KW-1185">Reference proteome</keyword>
<evidence type="ECO:0000256" key="1">
    <source>
        <dbReference type="SAM" id="MobiDB-lite"/>
    </source>
</evidence>
<dbReference type="EMBL" id="JASCZI010183633">
    <property type="protein sequence ID" value="MED6189579.1"/>
    <property type="molecule type" value="Genomic_DNA"/>
</dbReference>
<comment type="caution">
    <text evidence="2">The sequence shown here is derived from an EMBL/GenBank/DDBJ whole genome shotgun (WGS) entry which is preliminary data.</text>
</comment>
<name>A0ABU6WW65_9FABA</name>
<accession>A0ABU6WW65</accession>
<feature type="region of interest" description="Disordered" evidence="1">
    <location>
        <begin position="34"/>
        <end position="109"/>
    </location>
</feature>
<gene>
    <name evidence="2" type="ORF">PIB30_097378</name>
</gene>